<name>A0ABT9ECL0_9PROT</name>
<comment type="subcellular location">
    <subcellularLocation>
        <location evidence="1">Cell membrane</location>
        <topology evidence="1">Multi-pass membrane protein</topology>
    </subcellularLocation>
</comment>
<dbReference type="PANTHER" id="PTHR32507">
    <property type="entry name" value="NA(+)/H(+) ANTIPORTER 1"/>
    <property type="match status" value="1"/>
</dbReference>
<evidence type="ECO:0000256" key="1">
    <source>
        <dbReference type="ARBA" id="ARBA00004651"/>
    </source>
</evidence>
<organism evidence="10 11">
    <name type="scientific">Paracraurococcus lichenis</name>
    <dbReference type="NCBI Taxonomy" id="3064888"/>
    <lineage>
        <taxon>Bacteria</taxon>
        <taxon>Pseudomonadati</taxon>
        <taxon>Pseudomonadota</taxon>
        <taxon>Alphaproteobacteria</taxon>
        <taxon>Acetobacterales</taxon>
        <taxon>Roseomonadaceae</taxon>
        <taxon>Paracraurococcus</taxon>
    </lineage>
</organism>
<comment type="caution">
    <text evidence="10">The sequence shown here is derived from an EMBL/GenBank/DDBJ whole genome shotgun (WGS) entry which is preliminary data.</text>
</comment>
<keyword evidence="6" id="KW-0406">Ion transport</keyword>
<sequence>MPERLHLPATRDGFVALGLGLLAYGLADLAEGYGVVAVFAAATTLRNLGSAPDFEQRLHNTTEQAERVAMVLVLAAFGAAIAGGLLAHIGWADGIFALLLFAVIRPAACLASFAGSAMPVTERFAIGLLGIRGLGSFFYVGYAVTHGLPAEWRDRL</sequence>
<evidence type="ECO:0000313" key="10">
    <source>
        <dbReference type="EMBL" id="MDO9713956.1"/>
    </source>
</evidence>
<feature type="transmembrane region" description="Helical" evidence="8">
    <location>
        <begin position="124"/>
        <end position="144"/>
    </location>
</feature>
<reference evidence="10 11" key="1">
    <citation type="submission" date="2023-08" db="EMBL/GenBank/DDBJ databases">
        <title>The draft genome sequence of Paracraurococcus sp. LOR1-02.</title>
        <authorList>
            <person name="Kingkaew E."/>
            <person name="Tanasupawat S."/>
        </authorList>
    </citation>
    <scope>NUCLEOTIDE SEQUENCE [LARGE SCALE GENOMIC DNA]</scope>
    <source>
        <strain evidence="10 11">LOR1-02</strain>
    </source>
</reference>
<keyword evidence="11" id="KW-1185">Reference proteome</keyword>
<accession>A0ABT9ECL0</accession>
<keyword evidence="5 8" id="KW-1133">Transmembrane helix</keyword>
<evidence type="ECO:0000256" key="5">
    <source>
        <dbReference type="ARBA" id="ARBA00022989"/>
    </source>
</evidence>
<evidence type="ECO:0000256" key="2">
    <source>
        <dbReference type="ARBA" id="ARBA00022448"/>
    </source>
</evidence>
<dbReference type="Proteomes" id="UP001243009">
    <property type="component" value="Unassembled WGS sequence"/>
</dbReference>
<evidence type="ECO:0000256" key="7">
    <source>
        <dbReference type="ARBA" id="ARBA00023136"/>
    </source>
</evidence>
<keyword evidence="7 8" id="KW-0472">Membrane</keyword>
<feature type="domain" description="Cation/H+ exchanger transmembrane" evidence="9">
    <location>
        <begin position="14"/>
        <end position="149"/>
    </location>
</feature>
<dbReference type="EMBL" id="JAUTWS010000141">
    <property type="protein sequence ID" value="MDO9713956.1"/>
    <property type="molecule type" value="Genomic_DNA"/>
</dbReference>
<protein>
    <submittedName>
        <fullName evidence="10">Cation:proton antiporter</fullName>
    </submittedName>
</protein>
<dbReference type="RefSeq" id="WP_305108803.1">
    <property type="nucleotide sequence ID" value="NZ_JAUTWS010000141.1"/>
</dbReference>
<evidence type="ECO:0000256" key="4">
    <source>
        <dbReference type="ARBA" id="ARBA00022692"/>
    </source>
</evidence>
<feature type="transmembrane region" description="Helical" evidence="8">
    <location>
        <begin position="95"/>
        <end position="117"/>
    </location>
</feature>
<evidence type="ECO:0000313" key="11">
    <source>
        <dbReference type="Proteomes" id="UP001243009"/>
    </source>
</evidence>
<dbReference type="PANTHER" id="PTHR32507:SF8">
    <property type="entry name" value="CNH1P"/>
    <property type="match status" value="1"/>
</dbReference>
<dbReference type="Pfam" id="PF00999">
    <property type="entry name" value="Na_H_Exchanger"/>
    <property type="match status" value="1"/>
</dbReference>
<evidence type="ECO:0000256" key="6">
    <source>
        <dbReference type="ARBA" id="ARBA00023065"/>
    </source>
</evidence>
<keyword evidence="2" id="KW-0813">Transport</keyword>
<feature type="transmembrane region" description="Helical" evidence="8">
    <location>
        <begin position="12"/>
        <end position="27"/>
    </location>
</feature>
<dbReference type="InterPro" id="IPR006153">
    <property type="entry name" value="Cation/H_exchanger_TM"/>
</dbReference>
<evidence type="ECO:0000256" key="3">
    <source>
        <dbReference type="ARBA" id="ARBA00022449"/>
    </source>
</evidence>
<proteinExistence type="predicted"/>
<keyword evidence="4 8" id="KW-0812">Transmembrane</keyword>
<evidence type="ECO:0000256" key="8">
    <source>
        <dbReference type="SAM" id="Phobius"/>
    </source>
</evidence>
<evidence type="ECO:0000259" key="9">
    <source>
        <dbReference type="Pfam" id="PF00999"/>
    </source>
</evidence>
<gene>
    <name evidence="10" type="ORF">Q7A36_36975</name>
</gene>
<keyword evidence="3" id="KW-0050">Antiport</keyword>
<feature type="transmembrane region" description="Helical" evidence="8">
    <location>
        <begin position="69"/>
        <end position="89"/>
    </location>
</feature>